<dbReference type="InterPro" id="IPR002347">
    <property type="entry name" value="SDR_fam"/>
</dbReference>
<dbReference type="Gene3D" id="3.40.50.720">
    <property type="entry name" value="NAD(P)-binding Rossmann-like Domain"/>
    <property type="match status" value="1"/>
</dbReference>
<comment type="similarity">
    <text evidence="1">Belongs to the short-chain dehydrogenases/reductases (SDR) family.</text>
</comment>
<dbReference type="PRINTS" id="PR00080">
    <property type="entry name" value="SDRFAMILY"/>
</dbReference>
<gene>
    <name evidence="4" type="primary">fabG_1</name>
    <name evidence="4" type="ORF">HDIA_0210</name>
</gene>
<dbReference type="EMBL" id="LT960614">
    <property type="protein sequence ID" value="SON53751.1"/>
    <property type="molecule type" value="Genomic_DNA"/>
</dbReference>
<dbReference type="AlphaFoldDB" id="A0A2C9D1S0"/>
<name>A0A2C9D1S0_9HYPH</name>
<evidence type="ECO:0000313" key="4">
    <source>
        <dbReference type="EMBL" id="SON53751.1"/>
    </source>
</evidence>
<feature type="domain" description="Ketoreductase" evidence="3">
    <location>
        <begin position="12"/>
        <end position="228"/>
    </location>
</feature>
<dbReference type="SMART" id="SM00822">
    <property type="entry name" value="PKS_KR"/>
    <property type="match status" value="1"/>
</dbReference>
<dbReference type="OrthoDB" id="8419486at2"/>
<evidence type="ECO:0000313" key="5">
    <source>
        <dbReference type="Proteomes" id="UP000223606"/>
    </source>
</evidence>
<reference evidence="5" key="1">
    <citation type="submission" date="2017-09" db="EMBL/GenBank/DDBJ databases">
        <title>Genome sequence of Nannocystis excedens DSM 71.</title>
        <authorList>
            <person name="Blom J."/>
        </authorList>
    </citation>
    <scope>NUCLEOTIDE SEQUENCE [LARGE SCALE GENOMIC DNA]</scope>
    <source>
        <strain evidence="5">type strain: E19</strain>
    </source>
</reference>
<proteinExistence type="inferred from homology"/>
<dbReference type="Proteomes" id="UP000223606">
    <property type="component" value="Chromosome 1"/>
</dbReference>
<dbReference type="PANTHER" id="PTHR43639">
    <property type="entry name" value="OXIDOREDUCTASE, SHORT-CHAIN DEHYDROGENASE/REDUCTASE FAMILY (AFU_ORTHOLOGUE AFUA_5G02870)"/>
    <property type="match status" value="1"/>
</dbReference>
<dbReference type="RefSeq" id="WP_099553572.1">
    <property type="nucleotide sequence ID" value="NZ_LT960614.1"/>
</dbReference>
<dbReference type="PRINTS" id="PR00081">
    <property type="entry name" value="GDHRDH"/>
</dbReference>
<evidence type="ECO:0000256" key="1">
    <source>
        <dbReference type="ARBA" id="ARBA00006484"/>
    </source>
</evidence>
<protein>
    <submittedName>
        <fullName evidence="4">3-oxoacyl-[acyl-carrier-protein] reductase FabG</fullName>
        <ecNumber evidence="4">1.1.1.100</ecNumber>
    </submittedName>
</protein>
<dbReference type="SUPFAM" id="SSF51735">
    <property type="entry name" value="NAD(P)-binding Rossmann-fold domains"/>
    <property type="match status" value="1"/>
</dbReference>
<dbReference type="GO" id="GO:0004316">
    <property type="term" value="F:3-oxoacyl-[acyl-carrier-protein] reductase (NADPH) activity"/>
    <property type="evidence" value="ECO:0007669"/>
    <property type="project" value="UniProtKB-EC"/>
</dbReference>
<dbReference type="InterPro" id="IPR036291">
    <property type="entry name" value="NAD(P)-bd_dom_sf"/>
</dbReference>
<dbReference type="InterPro" id="IPR020904">
    <property type="entry name" value="Sc_DH/Rdtase_CS"/>
</dbReference>
<sequence length="258" mass="26560">MNAFAPDLFDGRTIVVTGAARGIGAAVARELLALGATVVAHAGRKPPADDDDLVTGLPDAHRDRLTILEADLADAGEAERLAEAIFSRVGRIDGLVNNAGTMIGRIPAEETDLAAYEKVVDLNARSVVLLTRALLPGMGEGASIVNTTSISARTGGSAGSSLYSSAKAFVATYTRSLAKELGPRGIRVNSVAPGTIDTAFHQRYSSPEKLAATAKAIPLGRLGTPDDCVGAYLFLLSGDLSGYITGQSIDVNGGQLLA</sequence>
<dbReference type="PROSITE" id="PS00061">
    <property type="entry name" value="ADH_SHORT"/>
    <property type="match status" value="1"/>
</dbReference>
<dbReference type="PANTHER" id="PTHR43639:SF1">
    <property type="entry name" value="SHORT-CHAIN DEHYDROGENASE_REDUCTASE FAMILY PROTEIN"/>
    <property type="match status" value="1"/>
</dbReference>
<evidence type="ECO:0000256" key="2">
    <source>
        <dbReference type="ARBA" id="ARBA00023002"/>
    </source>
</evidence>
<accession>A0A2C9D1S0</accession>
<evidence type="ECO:0000259" key="3">
    <source>
        <dbReference type="SMART" id="SM00822"/>
    </source>
</evidence>
<dbReference type="KEGG" id="hdi:HDIA_0210"/>
<dbReference type="FunFam" id="3.40.50.720:FF:000084">
    <property type="entry name" value="Short-chain dehydrogenase reductase"/>
    <property type="match status" value="1"/>
</dbReference>
<dbReference type="Pfam" id="PF13561">
    <property type="entry name" value="adh_short_C2"/>
    <property type="match status" value="1"/>
</dbReference>
<keyword evidence="2 4" id="KW-0560">Oxidoreductase</keyword>
<dbReference type="CDD" id="cd05233">
    <property type="entry name" value="SDR_c"/>
    <property type="match status" value="1"/>
</dbReference>
<dbReference type="InterPro" id="IPR057326">
    <property type="entry name" value="KR_dom"/>
</dbReference>
<keyword evidence="5" id="KW-1185">Reference proteome</keyword>
<dbReference type="EC" id="1.1.1.100" evidence="4"/>
<organism evidence="4 5">
    <name type="scientific">Hartmannibacter diazotrophicus</name>
    <dbReference type="NCBI Taxonomy" id="1482074"/>
    <lineage>
        <taxon>Bacteria</taxon>
        <taxon>Pseudomonadati</taxon>
        <taxon>Pseudomonadota</taxon>
        <taxon>Alphaproteobacteria</taxon>
        <taxon>Hyphomicrobiales</taxon>
        <taxon>Pleomorphomonadaceae</taxon>
        <taxon>Hartmannibacter</taxon>
    </lineage>
</organism>